<reference evidence="3" key="1">
    <citation type="submission" date="2017-02" db="UniProtKB">
        <authorList>
            <consortium name="WormBaseParasite"/>
        </authorList>
    </citation>
    <scope>IDENTIFICATION</scope>
</reference>
<dbReference type="EMBL" id="UYYA01001508">
    <property type="protein sequence ID" value="VDM55448.1"/>
    <property type="molecule type" value="Genomic_DNA"/>
</dbReference>
<protein>
    <submittedName>
        <fullName evidence="3">Ribosomal_S10 domain-containing protein</fullName>
    </submittedName>
</protein>
<evidence type="ECO:0000313" key="2">
    <source>
        <dbReference type="Proteomes" id="UP000267027"/>
    </source>
</evidence>
<proteinExistence type="predicted"/>
<organism evidence="3">
    <name type="scientific">Angiostrongylus costaricensis</name>
    <name type="common">Nematode worm</name>
    <dbReference type="NCBI Taxonomy" id="334426"/>
    <lineage>
        <taxon>Eukaryota</taxon>
        <taxon>Metazoa</taxon>
        <taxon>Ecdysozoa</taxon>
        <taxon>Nematoda</taxon>
        <taxon>Chromadorea</taxon>
        <taxon>Rhabditida</taxon>
        <taxon>Rhabditina</taxon>
        <taxon>Rhabditomorpha</taxon>
        <taxon>Strongyloidea</taxon>
        <taxon>Metastrongylidae</taxon>
        <taxon>Angiostrongylus</taxon>
    </lineage>
</organism>
<name>A0A0R3PHN5_ANGCS</name>
<reference evidence="1 2" key="2">
    <citation type="submission" date="2018-11" db="EMBL/GenBank/DDBJ databases">
        <authorList>
            <consortium name="Pathogen Informatics"/>
        </authorList>
    </citation>
    <scope>NUCLEOTIDE SEQUENCE [LARGE SCALE GENOMIC DNA]</scope>
    <source>
        <strain evidence="1 2">Costa Rica</strain>
    </source>
</reference>
<evidence type="ECO:0000313" key="3">
    <source>
        <dbReference type="WBParaSite" id="ACOC_0000386201-mRNA-1"/>
    </source>
</evidence>
<accession>A0A0R3PHN5</accession>
<dbReference type="Proteomes" id="UP000267027">
    <property type="component" value="Unassembled WGS sequence"/>
</dbReference>
<dbReference type="AlphaFoldDB" id="A0A0R3PHN5"/>
<dbReference type="WBParaSite" id="ACOC_0000386201-mRNA-1">
    <property type="protein sequence ID" value="ACOC_0000386201-mRNA-1"/>
    <property type="gene ID" value="ACOC_0000386201"/>
</dbReference>
<evidence type="ECO:0000313" key="1">
    <source>
        <dbReference type="EMBL" id="VDM55448.1"/>
    </source>
</evidence>
<gene>
    <name evidence="1" type="ORF">ACOC_LOCUS3863</name>
</gene>
<keyword evidence="2" id="KW-1185">Reference proteome</keyword>
<sequence length="39" mass="4490">MKFVLARLRPCSVPNRSSMVKKMRLTITHEDTTPSEKNS</sequence>